<keyword evidence="2" id="KW-1185">Reference proteome</keyword>
<dbReference type="AlphaFoldDB" id="A0A098SDP5"/>
<gene>
    <name evidence="1" type="ORF">IX84_00035</name>
</gene>
<reference evidence="1 2" key="1">
    <citation type="journal article" date="2014" name="Int. J. Syst. Evol. Microbiol.">
        <title>Phaeodactylibacter xiamenensis gen. nov., sp. nov., a member of the family Saprospiraceae isolated from the marine alga Phaeodactylum tricornutum.</title>
        <authorList>
            <person name="Chen Z.Jr."/>
            <person name="Lei X."/>
            <person name="Lai Q."/>
            <person name="Li Y."/>
            <person name="Zhang B."/>
            <person name="Zhang J."/>
            <person name="Zhang H."/>
            <person name="Yang L."/>
            <person name="Zheng W."/>
            <person name="Tian Y."/>
            <person name="Yu Z."/>
            <person name="Xu H.Jr."/>
            <person name="Zheng T."/>
        </authorList>
    </citation>
    <scope>NUCLEOTIDE SEQUENCE [LARGE SCALE GENOMIC DNA]</scope>
    <source>
        <strain evidence="1 2">KD52</strain>
    </source>
</reference>
<proteinExistence type="predicted"/>
<name>A0A098SDP5_9BACT</name>
<accession>A0A098SDP5</accession>
<organism evidence="1 2">
    <name type="scientific">Phaeodactylibacter xiamenensis</name>
    <dbReference type="NCBI Taxonomy" id="1524460"/>
    <lineage>
        <taxon>Bacteria</taxon>
        <taxon>Pseudomonadati</taxon>
        <taxon>Bacteroidota</taxon>
        <taxon>Saprospiria</taxon>
        <taxon>Saprospirales</taxon>
        <taxon>Haliscomenobacteraceae</taxon>
        <taxon>Phaeodactylibacter</taxon>
    </lineage>
</organism>
<comment type="caution">
    <text evidence="1">The sequence shown here is derived from an EMBL/GenBank/DDBJ whole genome shotgun (WGS) entry which is preliminary data.</text>
</comment>
<evidence type="ECO:0000313" key="2">
    <source>
        <dbReference type="Proteomes" id="UP000029736"/>
    </source>
</evidence>
<sequence>MPLYSFTRFKKRAHFKFWTFQKAAVQFFSTDFNLLIFRRFNFKILILQFDLRKSKINQKSDEINLFPDSDLNFQKIQPDF</sequence>
<evidence type="ECO:0000313" key="1">
    <source>
        <dbReference type="EMBL" id="KGE89758.1"/>
    </source>
</evidence>
<protein>
    <submittedName>
        <fullName evidence="1">Uncharacterized protein</fullName>
    </submittedName>
</protein>
<dbReference type="Proteomes" id="UP000029736">
    <property type="component" value="Unassembled WGS sequence"/>
</dbReference>
<dbReference type="EMBL" id="JPOS01000002">
    <property type="protein sequence ID" value="KGE89758.1"/>
    <property type="molecule type" value="Genomic_DNA"/>
</dbReference>